<organism evidence="1 2">
    <name type="scientific">Catenulispora yoronensis</name>
    <dbReference type="NCBI Taxonomy" id="450799"/>
    <lineage>
        <taxon>Bacteria</taxon>
        <taxon>Bacillati</taxon>
        <taxon>Actinomycetota</taxon>
        <taxon>Actinomycetes</taxon>
        <taxon>Catenulisporales</taxon>
        <taxon>Catenulisporaceae</taxon>
        <taxon>Catenulispora</taxon>
    </lineage>
</organism>
<reference evidence="2" key="1">
    <citation type="journal article" date="2019" name="Int. J. Syst. Evol. Microbiol.">
        <title>The Global Catalogue of Microorganisms (GCM) 10K type strain sequencing project: providing services to taxonomists for standard genome sequencing and annotation.</title>
        <authorList>
            <consortium name="The Broad Institute Genomics Platform"/>
            <consortium name="The Broad Institute Genome Sequencing Center for Infectious Disease"/>
            <person name="Wu L."/>
            <person name="Ma J."/>
        </authorList>
    </citation>
    <scope>NUCLEOTIDE SEQUENCE [LARGE SCALE GENOMIC DNA]</scope>
    <source>
        <strain evidence="2">JCM 16014</strain>
    </source>
</reference>
<dbReference type="Proteomes" id="UP001500751">
    <property type="component" value="Unassembled WGS sequence"/>
</dbReference>
<protein>
    <submittedName>
        <fullName evidence="1">Uncharacterized protein</fullName>
    </submittedName>
</protein>
<sequence length="71" mass="7748">MSQTAVTGSWTIAVRRTISSCSFQTIGTALASTMRRIAGIGRLGTRGIWHVIATNSNDLGSGHTFDLRRYY</sequence>
<name>A0ABP5FW90_9ACTN</name>
<dbReference type="EMBL" id="BAAAQN010000022">
    <property type="protein sequence ID" value="GAA2035507.1"/>
    <property type="molecule type" value="Genomic_DNA"/>
</dbReference>
<accession>A0ABP5FW90</accession>
<evidence type="ECO:0000313" key="1">
    <source>
        <dbReference type="EMBL" id="GAA2035507.1"/>
    </source>
</evidence>
<gene>
    <name evidence="1" type="ORF">GCM10009839_40310</name>
</gene>
<proteinExistence type="predicted"/>
<evidence type="ECO:0000313" key="2">
    <source>
        <dbReference type="Proteomes" id="UP001500751"/>
    </source>
</evidence>
<comment type="caution">
    <text evidence="1">The sequence shown here is derived from an EMBL/GenBank/DDBJ whole genome shotgun (WGS) entry which is preliminary data.</text>
</comment>
<keyword evidence="2" id="KW-1185">Reference proteome</keyword>